<proteinExistence type="predicted"/>
<dbReference type="Proteomes" id="UP000041314">
    <property type="component" value="Unassembled WGS sequence"/>
</dbReference>
<evidence type="ECO:0000313" key="1">
    <source>
        <dbReference type="EMBL" id="CNU25988.1"/>
    </source>
</evidence>
<dbReference type="AlphaFoldDB" id="A0A655CRN2"/>
<sequence length="83" mass="9141">MGSSQNIAAAIATIVTMLVAALARPFCRNRASESTSTVMRVRRESMCFSCQGRLRRSRWLKLRKRTVCCTDSAARAAKIVCSA</sequence>
<reference evidence="1 2" key="1">
    <citation type="submission" date="2015-03" db="EMBL/GenBank/DDBJ databases">
        <authorList>
            <consortium name="Pathogen Informatics"/>
        </authorList>
    </citation>
    <scope>NUCLEOTIDE SEQUENCE [LARGE SCALE GENOMIC DNA]</scope>
    <source>
        <strain evidence="1 2">A1104</strain>
    </source>
</reference>
<protein>
    <submittedName>
        <fullName evidence="1">Uncharacterized protein</fullName>
    </submittedName>
</protein>
<evidence type="ECO:0000313" key="2">
    <source>
        <dbReference type="Proteomes" id="UP000041314"/>
    </source>
</evidence>
<accession>A0A655CRN2</accession>
<name>A0A655CRN2_SALET</name>
<organism evidence="1 2">
    <name type="scientific">Salmonella enterica subsp. enterica serovar Bovismorbificans</name>
    <dbReference type="NCBI Taxonomy" id="58097"/>
    <lineage>
        <taxon>Bacteria</taxon>
        <taxon>Pseudomonadati</taxon>
        <taxon>Pseudomonadota</taxon>
        <taxon>Gammaproteobacteria</taxon>
        <taxon>Enterobacterales</taxon>
        <taxon>Enterobacteriaceae</taxon>
        <taxon>Salmonella</taxon>
    </lineage>
</organism>
<gene>
    <name evidence="1" type="ORF">ERS008198_02318</name>
</gene>
<dbReference type="EMBL" id="CQPA01000016">
    <property type="protein sequence ID" value="CNU25988.1"/>
    <property type="molecule type" value="Genomic_DNA"/>
</dbReference>